<accession>A0A8H6K3L3</accession>
<evidence type="ECO:0000313" key="2">
    <source>
        <dbReference type="Proteomes" id="UP000639643"/>
    </source>
</evidence>
<proteinExistence type="predicted"/>
<gene>
    <name evidence="1" type="ORF">CMUS01_10392</name>
</gene>
<reference evidence="1" key="1">
    <citation type="journal article" date="2020" name="Phytopathology">
        <title>Genome Sequence Resources of Colletotrichum truncatum, C. plurivorum, C. musicola, and C. sojae: Four Species Pathogenic to Soybean (Glycine max).</title>
        <authorList>
            <person name="Rogerio F."/>
            <person name="Boufleur T.R."/>
            <person name="Ciampi-Guillardi M."/>
            <person name="Sukno S.A."/>
            <person name="Thon M.R."/>
            <person name="Massola Junior N.S."/>
            <person name="Baroncelli R."/>
        </authorList>
    </citation>
    <scope>NUCLEOTIDE SEQUENCE</scope>
    <source>
        <strain evidence="1">LFN0074</strain>
    </source>
</reference>
<organism evidence="1 2">
    <name type="scientific">Colletotrichum musicola</name>
    <dbReference type="NCBI Taxonomy" id="2175873"/>
    <lineage>
        <taxon>Eukaryota</taxon>
        <taxon>Fungi</taxon>
        <taxon>Dikarya</taxon>
        <taxon>Ascomycota</taxon>
        <taxon>Pezizomycotina</taxon>
        <taxon>Sordariomycetes</taxon>
        <taxon>Hypocreomycetidae</taxon>
        <taxon>Glomerellales</taxon>
        <taxon>Glomerellaceae</taxon>
        <taxon>Colletotrichum</taxon>
        <taxon>Colletotrichum orchidearum species complex</taxon>
    </lineage>
</organism>
<comment type="caution">
    <text evidence="1">The sequence shown here is derived from an EMBL/GenBank/DDBJ whole genome shotgun (WGS) entry which is preliminary data.</text>
</comment>
<dbReference type="AlphaFoldDB" id="A0A8H6K3L3"/>
<evidence type="ECO:0000313" key="1">
    <source>
        <dbReference type="EMBL" id="KAF6824122.1"/>
    </source>
</evidence>
<sequence>MPAFSRIETTEAKRTMKCFRRRDWNKTVGIIMSMQSSFGSNGWPLYPAIQGRYLSVCSSTLAHRADTTSFRTVKRPLFLLEIDGKMRRRMLKLRKSLVKQDRTMGRSHVGCQVPDSPASPLSEGIFSTPSAAAIPFEGEVSGC</sequence>
<dbReference type="Proteomes" id="UP000639643">
    <property type="component" value="Unassembled WGS sequence"/>
</dbReference>
<dbReference type="EMBL" id="WIGM01000478">
    <property type="protein sequence ID" value="KAF6824122.1"/>
    <property type="molecule type" value="Genomic_DNA"/>
</dbReference>
<keyword evidence="2" id="KW-1185">Reference proteome</keyword>
<name>A0A8H6K3L3_9PEZI</name>
<protein>
    <submittedName>
        <fullName evidence="1">Uncharacterized protein</fullName>
    </submittedName>
</protein>